<dbReference type="PANTHER" id="PTHR47678:SF4">
    <property type="entry name" value="SHOCK PROTEIN 70 (HSP70)-INTERACTING PROTEIN, PUTATIVE-RELATED"/>
    <property type="match status" value="1"/>
</dbReference>
<dbReference type="SMR" id="A0A7M7IU88"/>
<dbReference type="PROSITE" id="PS50005">
    <property type="entry name" value="TPR"/>
    <property type="match status" value="1"/>
</dbReference>
<evidence type="ECO:0000313" key="2">
    <source>
        <dbReference type="EnsemblMetazoa" id="XP_016844076"/>
    </source>
</evidence>
<evidence type="ECO:0000313" key="3">
    <source>
        <dbReference type="Proteomes" id="UP000002358"/>
    </source>
</evidence>
<feature type="repeat" description="TPR" evidence="1">
    <location>
        <begin position="93"/>
        <end position="126"/>
    </location>
</feature>
<dbReference type="OrthoDB" id="7701570at2759"/>
<keyword evidence="1" id="KW-0802">TPR repeat</keyword>
<dbReference type="KEGG" id="nvi:100679047"/>
<organism evidence="2 3">
    <name type="scientific">Nasonia vitripennis</name>
    <name type="common">Parasitic wasp</name>
    <dbReference type="NCBI Taxonomy" id="7425"/>
    <lineage>
        <taxon>Eukaryota</taxon>
        <taxon>Metazoa</taxon>
        <taxon>Ecdysozoa</taxon>
        <taxon>Arthropoda</taxon>
        <taxon>Hexapoda</taxon>
        <taxon>Insecta</taxon>
        <taxon>Pterygota</taxon>
        <taxon>Neoptera</taxon>
        <taxon>Endopterygota</taxon>
        <taxon>Hymenoptera</taxon>
        <taxon>Apocrita</taxon>
        <taxon>Proctotrupomorpha</taxon>
        <taxon>Chalcidoidea</taxon>
        <taxon>Pteromalidae</taxon>
        <taxon>Pteromalinae</taxon>
        <taxon>Nasonia</taxon>
    </lineage>
</organism>
<reference evidence="2" key="1">
    <citation type="submission" date="2021-01" db="UniProtKB">
        <authorList>
            <consortium name="EnsemblMetazoa"/>
        </authorList>
    </citation>
    <scope>IDENTIFICATION</scope>
</reference>
<dbReference type="SMART" id="SM00028">
    <property type="entry name" value="TPR"/>
    <property type="match status" value="3"/>
</dbReference>
<dbReference type="Gene3D" id="1.25.40.10">
    <property type="entry name" value="Tetratricopeptide repeat domain"/>
    <property type="match status" value="1"/>
</dbReference>
<dbReference type="InParanoid" id="A0A7M7IU88"/>
<evidence type="ECO:0000256" key="1">
    <source>
        <dbReference type="PROSITE-ProRule" id="PRU00339"/>
    </source>
</evidence>
<dbReference type="Proteomes" id="UP000002358">
    <property type="component" value="Chromosome 4"/>
</dbReference>
<dbReference type="EnsemblMetazoa" id="XM_016988587">
    <property type="protein sequence ID" value="XP_016844076"/>
    <property type="gene ID" value="LOC100679047"/>
</dbReference>
<dbReference type="InterPro" id="IPR011990">
    <property type="entry name" value="TPR-like_helical_dom_sf"/>
</dbReference>
<sequence length="235" mass="26662">MAALTLMNVGQQGSTIEDDDQSKKFGEEGVELILENNVFEALKCFTKALADNPKDIRHFLNRCYCYLRLSENKLALSDAERVLEKSRTDLYLFLARLRAGQALFGLKKYHQAETYLKQALAVHPNNVHAKRELLTVQIKRIVYNGYNERDAILALKMHPTTLGAISYLSSNNIRPMGSNGPQVDDDLNVPYHDLSDVYYSSDEDVDPSNFEFLNDMSNYQPVPPSMISASMEIFQ</sequence>
<dbReference type="PANTHER" id="PTHR47678">
    <property type="entry name" value="TETRATRICOPEPTIDE REPEAT PROTEIN 31"/>
    <property type="match status" value="1"/>
</dbReference>
<accession>A0A7M7IU88</accession>
<proteinExistence type="predicted"/>
<protein>
    <submittedName>
        <fullName evidence="2">Uncharacterized protein</fullName>
    </submittedName>
</protein>
<dbReference type="RefSeq" id="XP_016844076.1">
    <property type="nucleotide sequence ID" value="XM_016988587.3"/>
</dbReference>
<dbReference type="SUPFAM" id="SSF48452">
    <property type="entry name" value="TPR-like"/>
    <property type="match status" value="1"/>
</dbReference>
<dbReference type="InterPro" id="IPR019734">
    <property type="entry name" value="TPR_rpt"/>
</dbReference>
<dbReference type="AlphaFoldDB" id="A0A7M7IU88"/>
<dbReference type="GeneID" id="100679047"/>
<keyword evidence="3" id="KW-1185">Reference proteome</keyword>
<name>A0A7M7IU88_NASVI</name>